<dbReference type="AlphaFoldDB" id="A0A372M0A8"/>
<evidence type="ECO:0000313" key="2">
    <source>
        <dbReference type="Proteomes" id="UP000263094"/>
    </source>
</evidence>
<keyword evidence="2" id="KW-1185">Reference proteome</keyword>
<accession>A0A372M0A8</accession>
<name>A0A372M0A8_9ACTN</name>
<dbReference type="EMBL" id="QUAK01000149">
    <property type="protein sequence ID" value="RFU83955.1"/>
    <property type="molecule type" value="Genomic_DNA"/>
</dbReference>
<evidence type="ECO:0008006" key="3">
    <source>
        <dbReference type="Google" id="ProtNLM"/>
    </source>
</evidence>
<dbReference type="OrthoDB" id="1395176at2"/>
<sequence length="280" mass="31617">MKKLDVLTLERVARLIVDIDGPFERRGYQLEQLLRRAAWPSPPDYDGSPRIAWLTDVMAGTDDHAAVSRLLCRICDPLEYDDGRSSAEIIRQELNSLLAAERVAVTYVAGRPVLGEVGTDGHSTLFSAPEDLEERIRPLVSSEEFLQQLMERVTETQICEQHGAYGMALIGIGSFTEALLLEVLTHRDPSLQRGFPQGEKRVAPERASFALLLDTARTRGWIQMDAHDFMAIVREYRNFVHLRKQRERGVVPDRDTVGMCWGPVLAVLNDLETTREHIVV</sequence>
<dbReference type="Proteomes" id="UP000263094">
    <property type="component" value="Unassembled WGS sequence"/>
</dbReference>
<protein>
    <recommendedName>
        <fullName evidence="3">DUF4145 domain-containing protein</fullName>
    </recommendedName>
</protein>
<comment type="caution">
    <text evidence="1">The sequence shown here is derived from an EMBL/GenBank/DDBJ whole genome shotgun (WGS) entry which is preliminary data.</text>
</comment>
<gene>
    <name evidence="1" type="ORF">DY218_24860</name>
</gene>
<organism evidence="1 2">
    <name type="scientific">Streptomyces triticagri</name>
    <dbReference type="NCBI Taxonomy" id="2293568"/>
    <lineage>
        <taxon>Bacteria</taxon>
        <taxon>Bacillati</taxon>
        <taxon>Actinomycetota</taxon>
        <taxon>Actinomycetes</taxon>
        <taxon>Kitasatosporales</taxon>
        <taxon>Streptomycetaceae</taxon>
        <taxon>Streptomyces</taxon>
    </lineage>
</organism>
<evidence type="ECO:0000313" key="1">
    <source>
        <dbReference type="EMBL" id="RFU83955.1"/>
    </source>
</evidence>
<dbReference type="RefSeq" id="WP_128558351.1">
    <property type="nucleotide sequence ID" value="NZ_QUAK01000149.1"/>
</dbReference>
<reference evidence="1 2" key="1">
    <citation type="submission" date="2018-08" db="EMBL/GenBank/DDBJ databases">
        <title>Isolation, diversity and antifungal activity of Actinobacteria from wheat.</title>
        <authorList>
            <person name="Han C."/>
        </authorList>
    </citation>
    <scope>NUCLEOTIDE SEQUENCE [LARGE SCALE GENOMIC DNA]</scope>
    <source>
        <strain evidence="1 2">NEAU-YY421</strain>
    </source>
</reference>
<proteinExistence type="predicted"/>